<protein>
    <submittedName>
        <fullName evidence="1">Uncharacterized protein</fullName>
    </submittedName>
</protein>
<evidence type="ECO:0000313" key="2">
    <source>
        <dbReference type="Proteomes" id="UP000094389"/>
    </source>
</evidence>
<reference evidence="1 2" key="1">
    <citation type="journal article" date="2016" name="Proc. Natl. Acad. Sci. U.S.A.">
        <title>Comparative genomics of biotechnologically important yeasts.</title>
        <authorList>
            <person name="Riley R."/>
            <person name="Haridas S."/>
            <person name="Wolfe K.H."/>
            <person name="Lopes M.R."/>
            <person name="Hittinger C.T."/>
            <person name="Goeker M."/>
            <person name="Salamov A.A."/>
            <person name="Wisecaver J.H."/>
            <person name="Long T.M."/>
            <person name="Calvey C.H."/>
            <person name="Aerts A.L."/>
            <person name="Barry K.W."/>
            <person name="Choi C."/>
            <person name="Clum A."/>
            <person name="Coughlan A.Y."/>
            <person name="Deshpande S."/>
            <person name="Douglass A.P."/>
            <person name="Hanson S.J."/>
            <person name="Klenk H.-P."/>
            <person name="LaButti K.M."/>
            <person name="Lapidus A."/>
            <person name="Lindquist E.A."/>
            <person name="Lipzen A.M."/>
            <person name="Meier-Kolthoff J.P."/>
            <person name="Ohm R.A."/>
            <person name="Otillar R.P."/>
            <person name="Pangilinan J.L."/>
            <person name="Peng Y."/>
            <person name="Rokas A."/>
            <person name="Rosa C.A."/>
            <person name="Scheuner C."/>
            <person name="Sibirny A.A."/>
            <person name="Slot J.C."/>
            <person name="Stielow J.B."/>
            <person name="Sun H."/>
            <person name="Kurtzman C.P."/>
            <person name="Blackwell M."/>
            <person name="Grigoriev I.V."/>
            <person name="Jeffries T.W."/>
        </authorList>
    </citation>
    <scope>NUCLEOTIDE SEQUENCE [LARGE SCALE GENOMIC DNA]</scope>
    <source>
        <strain evidence="2">ATCC 18201 / CBS 1600 / BCRC 20928 / JCM 3617 / NBRC 0987 / NRRL Y-1542</strain>
    </source>
</reference>
<dbReference type="GeneID" id="30989869"/>
<sequence>MVMHAMLKSLQRRKENTSNYKALVYEVLEEQYDIVSVSRYSFPNLKKLHYDDNEFYSFIYRKLLIRSSESLVAFMCLILGSNAQHYSTHLRFLNCWEAYLSMSLVLHHYHLVRSYLILLHVVDVPESELALQNHLNIHDDGYAKLQLKINIWTKVTMERQIVSSEKRLSNDNDWFWYEMTFEEFIEKLYSMFTASNNDTVPPDRAKQVIPPVFSMMEWIQVKAQNLLDAYDGEVTLKRVRDLEALMESIGMMSFRQMAKHLSLNQLNERLFNYIGIKLTC</sequence>
<dbReference type="EMBL" id="KV453935">
    <property type="protein sequence ID" value="ODV72399.1"/>
    <property type="molecule type" value="Genomic_DNA"/>
</dbReference>
<evidence type="ECO:0000313" key="1">
    <source>
        <dbReference type="EMBL" id="ODV72399.1"/>
    </source>
</evidence>
<gene>
    <name evidence="1" type="ORF">CYBJADRAFT_168702</name>
</gene>
<dbReference type="Proteomes" id="UP000094389">
    <property type="component" value="Unassembled WGS sequence"/>
</dbReference>
<organism evidence="1 2">
    <name type="scientific">Cyberlindnera jadinii (strain ATCC 18201 / CBS 1600 / BCRC 20928 / JCM 3617 / NBRC 0987 / NRRL Y-1542)</name>
    <name type="common">Torula yeast</name>
    <name type="synonym">Candida utilis</name>
    <dbReference type="NCBI Taxonomy" id="983966"/>
    <lineage>
        <taxon>Eukaryota</taxon>
        <taxon>Fungi</taxon>
        <taxon>Dikarya</taxon>
        <taxon>Ascomycota</taxon>
        <taxon>Saccharomycotina</taxon>
        <taxon>Saccharomycetes</taxon>
        <taxon>Phaffomycetales</taxon>
        <taxon>Phaffomycetaceae</taxon>
        <taxon>Cyberlindnera</taxon>
    </lineage>
</organism>
<proteinExistence type="predicted"/>
<keyword evidence="2" id="KW-1185">Reference proteome</keyword>
<name>A0A1E4RYP5_CYBJN</name>
<accession>A0A1E4RYP5</accession>
<dbReference type="RefSeq" id="XP_020069438.1">
    <property type="nucleotide sequence ID" value="XM_020215473.1"/>
</dbReference>
<dbReference type="AlphaFoldDB" id="A0A1E4RYP5"/>